<feature type="chain" id="PRO_5035429249" evidence="1">
    <location>
        <begin position="20"/>
        <end position="165"/>
    </location>
</feature>
<sequence length="165" mass="17343">MKNAVSVLLAMALLVSTLAHPVDNQEERGGFVKLSQKRAGCPGHRAACDPTGQTAPKHCCPGYGCAPAVLCLGLDSAGVTFVIYDTFQVTPFVHALKKITMKNAVFVLLAMALLVSALAHPVDKQEESGGSHGSVKLRQERAACPYECDPKGQTPQCCSGYGCAP</sequence>
<dbReference type="AlphaFoldDB" id="A0A8K0AFQ5"/>
<feature type="signal peptide" evidence="1">
    <location>
        <begin position="1"/>
        <end position="19"/>
    </location>
</feature>
<evidence type="ECO:0000313" key="3">
    <source>
        <dbReference type="Proteomes" id="UP000838412"/>
    </source>
</evidence>
<accession>A0A8K0AFQ5</accession>
<keyword evidence="1" id="KW-0732">Signal</keyword>
<dbReference type="EMBL" id="OV696694">
    <property type="protein sequence ID" value="CAH1274473.1"/>
    <property type="molecule type" value="Genomic_DNA"/>
</dbReference>
<proteinExistence type="predicted"/>
<keyword evidence="3" id="KW-1185">Reference proteome</keyword>
<organism evidence="2 3">
    <name type="scientific">Branchiostoma lanceolatum</name>
    <name type="common">Common lancelet</name>
    <name type="synonym">Amphioxus lanceolatum</name>
    <dbReference type="NCBI Taxonomy" id="7740"/>
    <lineage>
        <taxon>Eukaryota</taxon>
        <taxon>Metazoa</taxon>
        <taxon>Chordata</taxon>
        <taxon>Cephalochordata</taxon>
        <taxon>Leptocardii</taxon>
        <taxon>Amphioxiformes</taxon>
        <taxon>Branchiostomatidae</taxon>
        <taxon>Branchiostoma</taxon>
    </lineage>
</organism>
<evidence type="ECO:0000313" key="2">
    <source>
        <dbReference type="EMBL" id="CAH1274473.1"/>
    </source>
</evidence>
<reference evidence="2" key="1">
    <citation type="submission" date="2022-01" db="EMBL/GenBank/DDBJ databases">
        <authorList>
            <person name="Braso-Vives M."/>
        </authorList>
    </citation>
    <scope>NUCLEOTIDE SEQUENCE</scope>
</reference>
<gene>
    <name evidence="2" type="primary">Hypp5309</name>
    <name evidence="2" type="ORF">BLAG_LOCUS25478</name>
</gene>
<name>A0A8K0AFQ5_BRALA</name>
<dbReference type="Proteomes" id="UP000838412">
    <property type="component" value="Chromosome 9"/>
</dbReference>
<evidence type="ECO:0000256" key="1">
    <source>
        <dbReference type="SAM" id="SignalP"/>
    </source>
</evidence>
<protein>
    <submittedName>
        <fullName evidence="2">Hypp5309 protein</fullName>
    </submittedName>
</protein>